<dbReference type="Pfam" id="PF13546">
    <property type="entry name" value="DDE_5"/>
    <property type="match status" value="1"/>
</dbReference>
<name>A0ABY3WWS3_9ACTN</name>
<dbReference type="InterPro" id="IPR039365">
    <property type="entry name" value="IS701-like"/>
</dbReference>
<dbReference type="InterPro" id="IPR038721">
    <property type="entry name" value="IS701-like_DDE_dom"/>
</dbReference>
<evidence type="ECO:0000313" key="2">
    <source>
        <dbReference type="EMBL" id="UNM16570.1"/>
    </source>
</evidence>
<reference evidence="2 3" key="1">
    <citation type="submission" date="2021-03" db="EMBL/GenBank/DDBJ databases">
        <title>Complete genome of Streptomyces formicae strain 1H-GS9 (DSM 100524).</title>
        <authorList>
            <person name="Atanasov K.E."/>
            <person name="Altabella T."/>
            <person name="Ferrer A."/>
        </authorList>
    </citation>
    <scope>NUCLEOTIDE SEQUENCE [LARGE SCALE GENOMIC DNA]</scope>
    <source>
        <strain evidence="2 3">1H-GS9</strain>
    </source>
</reference>
<dbReference type="EMBL" id="CP071872">
    <property type="protein sequence ID" value="UNM16570.1"/>
    <property type="molecule type" value="Genomic_DNA"/>
</dbReference>
<evidence type="ECO:0000313" key="3">
    <source>
        <dbReference type="Proteomes" id="UP000828924"/>
    </source>
</evidence>
<dbReference type="PANTHER" id="PTHR33627:SF1">
    <property type="entry name" value="TRANSPOSASE"/>
    <property type="match status" value="1"/>
</dbReference>
<accession>A0ABY3WWS3</accession>
<keyword evidence="3" id="KW-1185">Reference proteome</keyword>
<protein>
    <submittedName>
        <fullName evidence="2">Transposase</fullName>
    </submittedName>
</protein>
<sequence length="156" mass="16546">MENYQVAVSSSTAAGAGHAAVDSELYIPHSWTTDADRCRAAGISENRGFATKPELAIVMIERFLDTGHHASWAARDAVYGGNRKLRAALEGRGLGYVLPVVCSAEVTTQAGKFRIDALADTGGQPSNRPGPPPGERGVARLKSLRIFCKSHGSPIE</sequence>
<evidence type="ECO:0000259" key="1">
    <source>
        <dbReference type="Pfam" id="PF13546"/>
    </source>
</evidence>
<organism evidence="2 3">
    <name type="scientific">Streptomyces formicae</name>
    <dbReference type="NCBI Taxonomy" id="1616117"/>
    <lineage>
        <taxon>Bacteria</taxon>
        <taxon>Bacillati</taxon>
        <taxon>Actinomycetota</taxon>
        <taxon>Actinomycetes</taxon>
        <taxon>Kitasatosporales</taxon>
        <taxon>Streptomycetaceae</taxon>
        <taxon>Streptomyces</taxon>
    </lineage>
</organism>
<feature type="domain" description="Transposase IS701-like DDE" evidence="1">
    <location>
        <begin position="3"/>
        <end position="126"/>
    </location>
</feature>
<dbReference type="PANTHER" id="PTHR33627">
    <property type="entry name" value="TRANSPOSASE"/>
    <property type="match status" value="1"/>
</dbReference>
<dbReference type="Proteomes" id="UP000828924">
    <property type="component" value="Chromosome"/>
</dbReference>
<gene>
    <name evidence="2" type="ORF">J4032_17365</name>
</gene>
<proteinExistence type="predicted"/>